<dbReference type="SMART" id="SM00091">
    <property type="entry name" value="PAS"/>
    <property type="match status" value="3"/>
</dbReference>
<keyword evidence="10" id="KW-1185">Reference proteome</keyword>
<dbReference type="InterPro" id="IPR036890">
    <property type="entry name" value="HATPase_C_sf"/>
</dbReference>
<dbReference type="InterPro" id="IPR004358">
    <property type="entry name" value="Sig_transdc_His_kin-like_C"/>
</dbReference>
<dbReference type="Pfam" id="PF00072">
    <property type="entry name" value="Response_reg"/>
    <property type="match status" value="1"/>
</dbReference>
<dbReference type="Pfam" id="PF02518">
    <property type="entry name" value="HATPase_c"/>
    <property type="match status" value="1"/>
</dbReference>
<dbReference type="PANTHER" id="PTHR43065">
    <property type="entry name" value="SENSOR HISTIDINE KINASE"/>
    <property type="match status" value="1"/>
</dbReference>
<dbReference type="SUPFAM" id="SSF55874">
    <property type="entry name" value="ATPase domain of HSP90 chaperone/DNA topoisomerase II/histidine kinase"/>
    <property type="match status" value="1"/>
</dbReference>
<evidence type="ECO:0000256" key="4">
    <source>
        <dbReference type="PROSITE-ProRule" id="PRU00169"/>
    </source>
</evidence>
<protein>
    <recommendedName>
        <fullName evidence="2">histidine kinase</fullName>
        <ecNumber evidence="2">2.7.13.3</ecNumber>
    </recommendedName>
</protein>
<dbReference type="InterPro" id="IPR005467">
    <property type="entry name" value="His_kinase_dom"/>
</dbReference>
<organism evidence="9 10">
    <name type="scientific">Luteimonas chenhongjianii</name>
    <dbReference type="NCBI Taxonomy" id="2006110"/>
    <lineage>
        <taxon>Bacteria</taxon>
        <taxon>Pseudomonadati</taxon>
        <taxon>Pseudomonadota</taxon>
        <taxon>Gammaproteobacteria</taxon>
        <taxon>Lysobacterales</taxon>
        <taxon>Lysobacteraceae</taxon>
        <taxon>Luteimonas</taxon>
    </lineage>
</organism>
<dbReference type="NCBIfam" id="TIGR00229">
    <property type="entry name" value="sensory_box"/>
    <property type="match status" value="2"/>
</dbReference>
<dbReference type="KEGG" id="lum:CNR27_01425"/>
<evidence type="ECO:0000256" key="2">
    <source>
        <dbReference type="ARBA" id="ARBA00012438"/>
    </source>
</evidence>
<dbReference type="CDD" id="cd00130">
    <property type="entry name" value="PAS"/>
    <property type="match status" value="2"/>
</dbReference>
<evidence type="ECO:0000313" key="9">
    <source>
        <dbReference type="EMBL" id="ATD66275.1"/>
    </source>
</evidence>
<dbReference type="InterPro" id="IPR013656">
    <property type="entry name" value="PAS_4"/>
</dbReference>
<dbReference type="InterPro" id="IPR000014">
    <property type="entry name" value="PAS"/>
</dbReference>
<dbReference type="SUPFAM" id="SSF55785">
    <property type="entry name" value="PYP-like sensor domain (PAS domain)"/>
    <property type="match status" value="4"/>
</dbReference>
<reference evidence="10" key="1">
    <citation type="submission" date="2017-09" db="EMBL/GenBank/DDBJ databases">
        <title>Luteimonas liuhanmingii sp.nov., isolated from the intestinal contents of Tibetan Plateau Pika in Yushu, Qinghai Province, China.</title>
        <authorList>
            <person name="Gui Z."/>
        </authorList>
    </citation>
    <scope>NUCLEOTIDE SEQUENCE [LARGE SCALE GENOMIC DNA]</scope>
    <source>
        <strain evidence="10">100111</strain>
    </source>
</reference>
<evidence type="ECO:0000259" key="7">
    <source>
        <dbReference type="PROSITE" id="PS50112"/>
    </source>
</evidence>
<dbReference type="PROSITE" id="PS50112">
    <property type="entry name" value="PAS"/>
    <property type="match status" value="1"/>
</dbReference>
<sequence length="959" mass="103995">MSRSLRRDEWLWQDARSSTPRALSVTSPATAGSPDFLHIHSAMASRVAAFDWTQTPLGPIEHWPQSLRTTLGLMLESRFAMCLCWGPELTLFYNDAYMRVLGAKEPGALGQPLAVIWSDVWEDIRPLVDSVMSGTATMQEDMPLTMLRNGYPEETFFTFSYTPVRGEDGGIAGFLNVTTDVTRRVQNERRLSADVAQLGRMFDQAPSFMAMLTGPDHVFRYANPAYMRLIGGRDVLGKPAAEALPEAAQQGYVALLDEAFNSGNPFSADGMRFVVQASAGGEPVERYLDFVYQPISDEHGVAGIFVQGVDVTARRMSDLVLRTREAELRALNRDLEREVLERARERSLTWQVTPDLLAVMDAEGVIEAINPAWQQLLGWTDDELLGRRWLDRVCAEDHAITRAVLDNLRADKPVLHFENRFRTRAGGVRTLSWMATPEGGRFYCSGRDVTDIKAAADALARSQAQLRTLFETSYQLQGMCRPDGIVTDANRPVLEALGVGFDDVVGLPLWETPWFSATPGMPARIRAMFVRAAAGETVRDEIQVDLPGGRRCHDLSLRPIHDDGRIIAVVPEAIDTTERRNAEEALRQSQKLESLGQLTGGVAHDFNNLLMPIVTALDLASDPNARPERRARMLGVARRSADRATSLVQRLLSFARRQPLQTTDVDVGALVVGMAALVESSCSPRIRLVVAAADGLLPAVADPGQLEMAILNLGMNACDAMPEGGTLTLAARNARVTGDGRLADGRYVVVAVSDTGHGMDEATRQRAIEPFFSTKGIGKGTGLGLSMAHGLALQLGGYLSIDSSPGAGTTVELWLPVGTSRVAAHEPTEDTVVDSTAEPRGTALVVDDEDSVRMCTADALEDMGYRIVEAGSAEEALRALDDGLAPAILVTDHLMPGMTGAELARAVRERLPATAIIIVSGYTNMADIAPGVTILNKPFRQHELAASVGLAAASIHGAA</sequence>
<dbReference type="PROSITE" id="PS50109">
    <property type="entry name" value="HIS_KIN"/>
    <property type="match status" value="1"/>
</dbReference>
<dbReference type="InterPro" id="IPR003661">
    <property type="entry name" value="HisK_dim/P_dom"/>
</dbReference>
<dbReference type="InterPro" id="IPR003594">
    <property type="entry name" value="HATPase_dom"/>
</dbReference>
<dbReference type="Gene3D" id="1.10.287.130">
    <property type="match status" value="1"/>
</dbReference>
<dbReference type="SMART" id="SM00388">
    <property type="entry name" value="HisKA"/>
    <property type="match status" value="1"/>
</dbReference>
<evidence type="ECO:0000256" key="1">
    <source>
        <dbReference type="ARBA" id="ARBA00000085"/>
    </source>
</evidence>
<feature type="domain" description="Response regulatory" evidence="6">
    <location>
        <begin position="842"/>
        <end position="952"/>
    </location>
</feature>
<dbReference type="SMART" id="SM00387">
    <property type="entry name" value="HATPase_c"/>
    <property type="match status" value="1"/>
</dbReference>
<dbReference type="SUPFAM" id="SSF52172">
    <property type="entry name" value="CheY-like"/>
    <property type="match status" value="1"/>
</dbReference>
<dbReference type="PROSITE" id="PS50110">
    <property type="entry name" value="RESPONSE_REGULATORY"/>
    <property type="match status" value="1"/>
</dbReference>
<name>A0A290XAU0_9GAMM</name>
<feature type="domain" description="PAS" evidence="7">
    <location>
        <begin position="351"/>
        <end position="412"/>
    </location>
</feature>
<feature type="domain" description="PAC" evidence="8">
    <location>
        <begin position="138"/>
        <end position="193"/>
    </location>
</feature>
<proteinExistence type="predicted"/>
<dbReference type="CDD" id="cd00082">
    <property type="entry name" value="HisKA"/>
    <property type="match status" value="1"/>
</dbReference>
<dbReference type="Gene3D" id="3.30.565.10">
    <property type="entry name" value="Histidine kinase-like ATPase, C-terminal domain"/>
    <property type="match status" value="1"/>
</dbReference>
<evidence type="ECO:0000313" key="10">
    <source>
        <dbReference type="Proteomes" id="UP000218968"/>
    </source>
</evidence>
<evidence type="ECO:0000256" key="3">
    <source>
        <dbReference type="ARBA" id="ARBA00022553"/>
    </source>
</evidence>
<dbReference type="InterPro" id="IPR036097">
    <property type="entry name" value="HisK_dim/P_sf"/>
</dbReference>
<dbReference type="PRINTS" id="PR00344">
    <property type="entry name" value="BCTRLSENSOR"/>
</dbReference>
<dbReference type="InterPro" id="IPR035965">
    <property type="entry name" value="PAS-like_dom_sf"/>
</dbReference>
<feature type="modified residue" description="4-aspartylphosphate" evidence="4">
    <location>
        <position position="892"/>
    </location>
</feature>
<dbReference type="AlphaFoldDB" id="A0A290XAU0"/>
<dbReference type="InterPro" id="IPR001789">
    <property type="entry name" value="Sig_transdc_resp-reg_receiver"/>
</dbReference>
<dbReference type="SUPFAM" id="SSF47384">
    <property type="entry name" value="Homodimeric domain of signal transducing histidine kinase"/>
    <property type="match status" value="1"/>
</dbReference>
<keyword evidence="9" id="KW-0418">Kinase</keyword>
<dbReference type="PANTHER" id="PTHR43065:SF42">
    <property type="entry name" value="TWO-COMPONENT SENSOR PPRA"/>
    <property type="match status" value="1"/>
</dbReference>
<keyword evidence="3 4" id="KW-0597">Phosphoprotein</keyword>
<dbReference type="SMART" id="SM00448">
    <property type="entry name" value="REC"/>
    <property type="match status" value="1"/>
</dbReference>
<evidence type="ECO:0000259" key="8">
    <source>
        <dbReference type="PROSITE" id="PS50113"/>
    </source>
</evidence>
<dbReference type="PROSITE" id="PS50113">
    <property type="entry name" value="PAC"/>
    <property type="match status" value="1"/>
</dbReference>
<feature type="domain" description="Histidine kinase" evidence="5">
    <location>
        <begin position="601"/>
        <end position="819"/>
    </location>
</feature>
<dbReference type="Pfam" id="PF08448">
    <property type="entry name" value="PAS_4"/>
    <property type="match status" value="4"/>
</dbReference>
<evidence type="ECO:0000259" key="6">
    <source>
        <dbReference type="PROSITE" id="PS50110"/>
    </source>
</evidence>
<dbReference type="OrthoDB" id="9770473at2"/>
<dbReference type="EMBL" id="CP023406">
    <property type="protein sequence ID" value="ATD66275.1"/>
    <property type="molecule type" value="Genomic_DNA"/>
</dbReference>
<comment type="catalytic activity">
    <reaction evidence="1">
        <text>ATP + protein L-histidine = ADP + protein N-phospho-L-histidine.</text>
        <dbReference type="EC" id="2.7.13.3"/>
    </reaction>
</comment>
<dbReference type="InterPro" id="IPR000700">
    <property type="entry name" value="PAS-assoc_C"/>
</dbReference>
<accession>A0A290XAU0</accession>
<gene>
    <name evidence="9" type="ORF">CNR27_01425</name>
</gene>
<dbReference type="InterPro" id="IPR011006">
    <property type="entry name" value="CheY-like_superfamily"/>
</dbReference>
<dbReference type="Gene3D" id="3.30.450.20">
    <property type="entry name" value="PAS domain"/>
    <property type="match status" value="4"/>
</dbReference>
<dbReference type="Proteomes" id="UP000218968">
    <property type="component" value="Chromosome"/>
</dbReference>
<evidence type="ECO:0000259" key="5">
    <source>
        <dbReference type="PROSITE" id="PS50109"/>
    </source>
</evidence>
<dbReference type="EC" id="2.7.13.3" evidence="2"/>
<dbReference type="Pfam" id="PF00512">
    <property type="entry name" value="HisKA"/>
    <property type="match status" value="1"/>
</dbReference>
<dbReference type="Gene3D" id="3.40.50.2300">
    <property type="match status" value="1"/>
</dbReference>
<keyword evidence="9" id="KW-0808">Transferase</keyword>
<dbReference type="GO" id="GO:0000155">
    <property type="term" value="F:phosphorelay sensor kinase activity"/>
    <property type="evidence" value="ECO:0007669"/>
    <property type="project" value="InterPro"/>
</dbReference>